<gene>
    <name evidence="1" type="ORF">MB09_08020</name>
</gene>
<organism evidence="1 2">
    <name type="scientific">Aequorivita vladivostokensis</name>
    <dbReference type="NCBI Taxonomy" id="171194"/>
    <lineage>
        <taxon>Bacteria</taxon>
        <taxon>Pseudomonadati</taxon>
        <taxon>Bacteroidota</taxon>
        <taxon>Flavobacteriia</taxon>
        <taxon>Flavobacteriales</taxon>
        <taxon>Flavobacteriaceae</taxon>
        <taxon>Aequorivita</taxon>
    </lineage>
</organism>
<keyword evidence="2" id="KW-1185">Reference proteome</keyword>
<proteinExistence type="predicted"/>
<dbReference type="RefSeq" id="WP_045080373.1">
    <property type="nucleotide sequence ID" value="NZ_JSVU01000004.1"/>
</dbReference>
<name>A0ABR5DIM9_9FLAO</name>
<evidence type="ECO:0000313" key="2">
    <source>
        <dbReference type="Proteomes" id="UP000033497"/>
    </source>
</evidence>
<sequence length="165" mass="19437">MNKFILLIGLCVCSNIFSQEIPSYKDITSELINPENSLNITLNIFKSDFYIIIENDIKLSRYYDVAPCMEFKSNSETNKAIQDILLKNKLLEIIYVHKEEQLVRIDSKEKIIYPLYWITIEYKTEKHSRSVILPVFEKNISEQILNDFSKVFPNQNCFSILQNKL</sequence>
<comment type="caution">
    <text evidence="1">The sequence shown here is derived from an EMBL/GenBank/DDBJ whole genome shotgun (WGS) entry which is preliminary data.</text>
</comment>
<reference evidence="1 2" key="1">
    <citation type="submission" date="2014-10" db="EMBL/GenBank/DDBJ databases">
        <title>Genome sequencing of Vitellibacter vladivostokensis KMM 3516.</title>
        <authorList>
            <person name="Thevarajoo S."/>
            <person name="Selvaratnam C."/>
            <person name="Goh K.M."/>
            <person name="Chong C.S."/>
        </authorList>
    </citation>
    <scope>NUCLEOTIDE SEQUENCE [LARGE SCALE GENOMIC DNA]</scope>
    <source>
        <strain evidence="1 2">KMM 3516</strain>
    </source>
</reference>
<dbReference type="EMBL" id="JSVU01000004">
    <property type="protein sequence ID" value="KJJ38623.1"/>
    <property type="molecule type" value="Genomic_DNA"/>
</dbReference>
<protein>
    <submittedName>
        <fullName evidence="1">Uncharacterized protein</fullName>
    </submittedName>
</protein>
<accession>A0ABR5DIM9</accession>
<dbReference type="Proteomes" id="UP000033497">
    <property type="component" value="Unassembled WGS sequence"/>
</dbReference>
<evidence type="ECO:0000313" key="1">
    <source>
        <dbReference type="EMBL" id="KJJ38623.1"/>
    </source>
</evidence>